<keyword evidence="5" id="KW-0456">Lyase</keyword>
<dbReference type="Pfam" id="PF02618">
    <property type="entry name" value="YceG"/>
    <property type="match status" value="1"/>
</dbReference>
<dbReference type="GO" id="GO:0016829">
    <property type="term" value="F:lyase activity"/>
    <property type="evidence" value="ECO:0007669"/>
    <property type="project" value="UniProtKB-KW"/>
</dbReference>
<keyword evidence="4" id="KW-0472">Membrane</keyword>
<dbReference type="PANTHER" id="PTHR30518">
    <property type="entry name" value="ENDOLYTIC MUREIN TRANSGLYCOSYLASE"/>
    <property type="match status" value="1"/>
</dbReference>
<dbReference type="AlphaFoldDB" id="A0A6J6YCB4"/>
<keyword evidence="2" id="KW-0812">Transmembrane</keyword>
<keyword evidence="3" id="KW-1133">Transmembrane helix</keyword>
<dbReference type="GO" id="GO:0071555">
    <property type="term" value="P:cell wall organization"/>
    <property type="evidence" value="ECO:0007669"/>
    <property type="project" value="UniProtKB-KW"/>
</dbReference>
<evidence type="ECO:0000256" key="1">
    <source>
        <dbReference type="ARBA" id="ARBA00022475"/>
    </source>
</evidence>
<evidence type="ECO:0000256" key="3">
    <source>
        <dbReference type="ARBA" id="ARBA00022989"/>
    </source>
</evidence>
<dbReference type="Gene3D" id="3.30.1490.480">
    <property type="entry name" value="Endolytic murein transglycosylase"/>
    <property type="match status" value="1"/>
</dbReference>
<evidence type="ECO:0000256" key="6">
    <source>
        <dbReference type="ARBA" id="ARBA00023316"/>
    </source>
</evidence>
<evidence type="ECO:0000313" key="7">
    <source>
        <dbReference type="EMBL" id="CAB4806075.1"/>
    </source>
</evidence>
<keyword evidence="1" id="KW-1003">Cell membrane</keyword>
<dbReference type="HAMAP" id="MF_02065">
    <property type="entry name" value="MltG"/>
    <property type="match status" value="1"/>
</dbReference>
<gene>
    <name evidence="7" type="ORF">UFOPK3120_00287</name>
</gene>
<dbReference type="EMBL" id="CAFAAW010000018">
    <property type="protein sequence ID" value="CAB4806075.1"/>
    <property type="molecule type" value="Genomic_DNA"/>
</dbReference>
<proteinExistence type="inferred from homology"/>
<reference evidence="7" key="1">
    <citation type="submission" date="2020-05" db="EMBL/GenBank/DDBJ databases">
        <authorList>
            <person name="Chiriac C."/>
            <person name="Salcher M."/>
            <person name="Ghai R."/>
            <person name="Kavagutti S V."/>
        </authorList>
    </citation>
    <scope>NUCLEOTIDE SEQUENCE</scope>
</reference>
<name>A0A6J6YCB4_9ZZZZ</name>
<dbReference type="PANTHER" id="PTHR30518:SF2">
    <property type="entry name" value="ENDOLYTIC MUREIN TRANSGLYCOSYLASE"/>
    <property type="match status" value="1"/>
</dbReference>
<evidence type="ECO:0000256" key="4">
    <source>
        <dbReference type="ARBA" id="ARBA00023136"/>
    </source>
</evidence>
<organism evidence="7">
    <name type="scientific">freshwater metagenome</name>
    <dbReference type="NCBI Taxonomy" id="449393"/>
    <lineage>
        <taxon>unclassified sequences</taxon>
        <taxon>metagenomes</taxon>
        <taxon>ecological metagenomes</taxon>
    </lineage>
</organism>
<accession>A0A6J6YCB4</accession>
<protein>
    <submittedName>
        <fullName evidence="7">Unannotated protein</fullName>
    </submittedName>
</protein>
<dbReference type="InterPro" id="IPR003770">
    <property type="entry name" value="MLTG-like"/>
</dbReference>
<dbReference type="NCBIfam" id="TIGR00247">
    <property type="entry name" value="endolytic transglycosylase MltG"/>
    <property type="match status" value="1"/>
</dbReference>
<keyword evidence="6" id="KW-0961">Cell wall biogenesis/degradation</keyword>
<evidence type="ECO:0000256" key="5">
    <source>
        <dbReference type="ARBA" id="ARBA00023239"/>
    </source>
</evidence>
<sequence>MRSLIKPIAISIILTGLFVNLHNAFFLIDYRAKENIEKIDVVINSGDTGLEISRKLFEQGVVKTSKAFYRVALNEKRSTGISPGVHNLDRKISAHAALDQLLDKSNLLEGKASGLILPNKKYGTTNIEGFLFPAQYAFAPQTTVDEAISQMIERFEISATNSKLSEGYGDYSAYQTLIIASIAQAEGDKQDYAKIARVIYNRLNIDMPLQMNTTVEYAAKLRGQIRMSYKQLEINSKYNTYLNRGLPPSPIGSPGEDAMRAAVNPENGDWLYFITVKPQDTRFTNSFSQFNIWANEFRANEKAGLFK</sequence>
<evidence type="ECO:0000256" key="2">
    <source>
        <dbReference type="ARBA" id="ARBA00022692"/>
    </source>
</evidence>